<dbReference type="EC" id="2.4.2.12" evidence="6"/>
<dbReference type="InterPro" id="IPR036068">
    <property type="entry name" value="Nicotinate_pribotase-like_C"/>
</dbReference>
<evidence type="ECO:0000256" key="6">
    <source>
        <dbReference type="ARBA" id="ARBA00035024"/>
    </source>
</evidence>
<dbReference type="Proteomes" id="UP000050741">
    <property type="component" value="Unassembled WGS sequence"/>
</dbReference>
<reference evidence="10" key="2">
    <citation type="submission" date="2016-06" db="UniProtKB">
        <authorList>
            <consortium name="WormBaseParasite"/>
        </authorList>
    </citation>
    <scope>IDENTIFICATION</scope>
</reference>
<evidence type="ECO:0000313" key="10">
    <source>
        <dbReference type="WBParaSite" id="GPLIN_001512000"/>
    </source>
</evidence>
<dbReference type="AlphaFoldDB" id="A0A183CQG2"/>
<reference evidence="9" key="1">
    <citation type="submission" date="2014-05" db="EMBL/GenBank/DDBJ databases">
        <title>The genome and life-stage specific transcriptomes of Globodera pallida elucidate key aspects of plant parasitism by a cyst nematode.</title>
        <authorList>
            <person name="Cotton J.A."/>
            <person name="Lilley C.J."/>
            <person name="Jones L.M."/>
            <person name="Kikuchi T."/>
            <person name="Reid A.J."/>
            <person name="Thorpe P."/>
            <person name="Tsai I.J."/>
            <person name="Beasley H."/>
            <person name="Blok V."/>
            <person name="Cock P.J.A."/>
            <person name="Van den Akker S.E."/>
            <person name="Holroyd N."/>
            <person name="Hunt M."/>
            <person name="Mantelin S."/>
            <person name="Naghra H."/>
            <person name="Pain A."/>
            <person name="Palomares-Rius J.E."/>
            <person name="Zarowiecki M."/>
            <person name="Berriman M."/>
            <person name="Jones J.T."/>
            <person name="Urwin P.E."/>
        </authorList>
    </citation>
    <scope>NUCLEOTIDE SEQUENCE [LARGE SCALE GENOMIC DNA]</scope>
    <source>
        <strain evidence="9">Lindley</strain>
    </source>
</reference>
<proteinExistence type="inferred from homology"/>
<evidence type="ECO:0000259" key="8">
    <source>
        <dbReference type="Pfam" id="PF04095"/>
    </source>
</evidence>
<dbReference type="GO" id="GO:0047280">
    <property type="term" value="F:nicotinamide phosphoribosyltransferase activity"/>
    <property type="evidence" value="ECO:0007669"/>
    <property type="project" value="UniProtKB-EC"/>
</dbReference>
<dbReference type="Pfam" id="PF04095">
    <property type="entry name" value="NAPRTase"/>
    <property type="match status" value="1"/>
</dbReference>
<organism evidence="9 10">
    <name type="scientific">Globodera pallida</name>
    <name type="common">Potato cyst nematode worm</name>
    <name type="synonym">Heterodera pallida</name>
    <dbReference type="NCBI Taxonomy" id="36090"/>
    <lineage>
        <taxon>Eukaryota</taxon>
        <taxon>Metazoa</taxon>
        <taxon>Ecdysozoa</taxon>
        <taxon>Nematoda</taxon>
        <taxon>Chromadorea</taxon>
        <taxon>Rhabditida</taxon>
        <taxon>Tylenchina</taxon>
        <taxon>Tylenchomorpha</taxon>
        <taxon>Tylenchoidea</taxon>
        <taxon>Heteroderidae</taxon>
        <taxon>Heteroderinae</taxon>
        <taxon>Globodera</taxon>
    </lineage>
</organism>
<dbReference type="PIRSF" id="PIRSF005943">
    <property type="entry name" value="NMPRT"/>
    <property type="match status" value="1"/>
</dbReference>
<keyword evidence="4" id="KW-0808">Transferase</keyword>
<keyword evidence="2" id="KW-0662">Pyridine nucleotide biosynthesis</keyword>
<dbReference type="SUPFAM" id="SSF51690">
    <property type="entry name" value="Nicotinate/Quinolinate PRTase C-terminal domain-like"/>
    <property type="match status" value="1"/>
</dbReference>
<feature type="domain" description="Nicotinate/nicotinamide phosphoribosyltransferase" evidence="8">
    <location>
        <begin position="147"/>
        <end position="436"/>
    </location>
</feature>
<keyword evidence="9" id="KW-1185">Reference proteome</keyword>
<evidence type="ECO:0000313" key="9">
    <source>
        <dbReference type="Proteomes" id="UP000050741"/>
    </source>
</evidence>
<dbReference type="PANTHER" id="PTHR43816:SF1">
    <property type="entry name" value="NICOTINAMIDE PHOSPHORIBOSYLTRANSFERASE"/>
    <property type="match status" value="1"/>
</dbReference>
<dbReference type="PANTHER" id="PTHR43816">
    <property type="entry name" value="NICOTINAMIDE PHOSPHORIBOSYLTRANSFERASE"/>
    <property type="match status" value="1"/>
</dbReference>
<evidence type="ECO:0000256" key="4">
    <source>
        <dbReference type="ARBA" id="ARBA00022679"/>
    </source>
</evidence>
<protein>
    <recommendedName>
        <fullName evidence="7">Nicotinamide phosphoribosyltransferase</fullName>
        <ecNumber evidence="6">2.4.2.12</ecNumber>
    </recommendedName>
</protein>
<sequence>MGALYDNKVVFVGLQGFVQEFLIEAWNEHFFKRPKDEVIADYVRRCDNFLGVNAVRTDHIEALHDLGYLPIVIKALPEGSRVDIKVPFLTIRNTLPQFYWLTNYLETVLSDELWQQITVATITYEYRRILNKYVKLTGSSPEFADWQIHDFSMRGMCGWQSAAKAGAAHLFVSRGTDTLPAIDYLEQYYGADVTKELVAGSVPATEHSVMCMGGMGEAELETFRRLITKTYPQGIVSIVSDTWDFWTVITKYTVALKEEILARKENVLGMAKVVFRPDSGDPVKIVAGLKVANGNEASYDLAYGDFDVVRVEDKFYEFEVEYDKWEGYPVGYKLTNEVPEHIVKGAVECLWDIFGGDVGFVETTHENGDKSLKSYRTLNQRVGLIYGDSITLERAEQILQRLMDKGFSAGNIVFGVGSYTYQYITRDTFGMAIKATWDR</sequence>
<dbReference type="WBParaSite" id="GPLIN_001512000">
    <property type="protein sequence ID" value="GPLIN_001512000"/>
    <property type="gene ID" value="GPLIN_001512000"/>
</dbReference>
<evidence type="ECO:0000256" key="3">
    <source>
        <dbReference type="ARBA" id="ARBA00022676"/>
    </source>
</evidence>
<dbReference type="NCBIfam" id="NF006629">
    <property type="entry name" value="PRK09198.1"/>
    <property type="match status" value="1"/>
</dbReference>
<accession>A0A183CQG2</accession>
<comment type="similarity">
    <text evidence="1">Belongs to the NAPRTase family.</text>
</comment>
<comment type="pathway">
    <text evidence="5">Cofactor biosynthesis; NAD(+) biosynthesis; nicotinamide D-ribonucleotide from 5-phospho-alpha-D-ribose 1-diphosphate and nicotinamide: step 1/1.</text>
</comment>
<dbReference type="InterPro" id="IPR013785">
    <property type="entry name" value="Aldolase_TIM"/>
</dbReference>
<evidence type="ECO:0000256" key="2">
    <source>
        <dbReference type="ARBA" id="ARBA00022642"/>
    </source>
</evidence>
<dbReference type="GO" id="GO:0009435">
    <property type="term" value="P:NAD+ biosynthetic process"/>
    <property type="evidence" value="ECO:0007669"/>
    <property type="project" value="UniProtKB-UniPathway"/>
</dbReference>
<dbReference type="InterPro" id="IPR016471">
    <property type="entry name" value="Nicotinamide_PRibTrfase"/>
</dbReference>
<evidence type="ECO:0000256" key="1">
    <source>
        <dbReference type="ARBA" id="ARBA00010897"/>
    </source>
</evidence>
<keyword evidence="3" id="KW-0328">Glycosyltransferase</keyword>
<name>A0A183CQG2_GLOPA</name>
<evidence type="ECO:0000256" key="5">
    <source>
        <dbReference type="ARBA" id="ARBA00035007"/>
    </source>
</evidence>
<evidence type="ECO:0000256" key="7">
    <source>
        <dbReference type="ARBA" id="ARBA00035036"/>
    </source>
</evidence>
<dbReference type="UniPathway" id="UPA00253"/>
<dbReference type="InterPro" id="IPR041525">
    <property type="entry name" value="N/Namide_PRibTrfase"/>
</dbReference>
<dbReference type="Gene3D" id="3.20.20.70">
    <property type="entry name" value="Aldolase class I"/>
    <property type="match status" value="1"/>
</dbReference>